<name>W0FJ02_9BACT</name>
<dbReference type="Gene3D" id="3.40.1190.20">
    <property type="match status" value="1"/>
</dbReference>
<evidence type="ECO:0000259" key="4">
    <source>
        <dbReference type="Pfam" id="PF00294"/>
    </source>
</evidence>
<comment type="similarity">
    <text evidence="1">Belongs to the carbohydrate kinase PfkB family.</text>
</comment>
<evidence type="ECO:0000256" key="1">
    <source>
        <dbReference type="ARBA" id="ARBA00010688"/>
    </source>
</evidence>
<keyword evidence="2" id="KW-0808">Transferase</keyword>
<dbReference type="InterPro" id="IPR011611">
    <property type="entry name" value="PfkB_dom"/>
</dbReference>
<dbReference type="Pfam" id="PF00294">
    <property type="entry name" value="PfkB"/>
    <property type="match status" value="1"/>
</dbReference>
<evidence type="ECO:0000256" key="3">
    <source>
        <dbReference type="ARBA" id="ARBA00022777"/>
    </source>
</evidence>
<protein>
    <submittedName>
        <fullName evidence="5">Kinase, pfkB family</fullName>
    </submittedName>
</protein>
<evidence type="ECO:0000313" key="5">
    <source>
        <dbReference type="EMBL" id="AHF24821.1"/>
    </source>
</evidence>
<reference evidence="5" key="1">
    <citation type="journal article" date="2013" name="PLoS ONE">
        <title>Metagenomic insights into the carbohydrate-active enzymes carried by the microorganisms adhering to solid digesta in the rumen of cows.</title>
        <authorList>
            <person name="Wang L."/>
            <person name="Hatem A."/>
            <person name="Catalyurek U.V."/>
            <person name="Morrison M."/>
            <person name="Yu Z."/>
        </authorList>
    </citation>
    <scope>NUCLEOTIDE SEQUENCE</scope>
</reference>
<dbReference type="InterPro" id="IPR050306">
    <property type="entry name" value="PfkB_Carbo_kinase"/>
</dbReference>
<feature type="domain" description="Carbohydrate kinase PfkB" evidence="4">
    <location>
        <begin position="196"/>
        <end position="280"/>
    </location>
</feature>
<dbReference type="AlphaFoldDB" id="W0FJ02"/>
<organism evidence="5">
    <name type="scientific">uncultured bacterium Contig2</name>
    <dbReference type="NCBI Taxonomy" id="1393529"/>
    <lineage>
        <taxon>Bacteria</taxon>
        <taxon>environmental samples</taxon>
    </lineage>
</organism>
<dbReference type="PANTHER" id="PTHR43085">
    <property type="entry name" value="HEXOKINASE FAMILY MEMBER"/>
    <property type="match status" value="1"/>
</dbReference>
<dbReference type="EMBL" id="KC246807">
    <property type="protein sequence ID" value="AHF24821.1"/>
    <property type="molecule type" value="Genomic_DNA"/>
</dbReference>
<dbReference type="PANTHER" id="PTHR43085:SF57">
    <property type="entry name" value="CARBOHYDRATE KINASE PFKB DOMAIN-CONTAINING PROTEIN"/>
    <property type="match status" value="1"/>
</dbReference>
<evidence type="ECO:0000256" key="2">
    <source>
        <dbReference type="ARBA" id="ARBA00022679"/>
    </source>
</evidence>
<sequence>MALNHDVYLFGQILGTHSFLLKGGFLQPDEYSEIAEQYFLPGGETGTAATVLASLGVTVRMDGTWIGTEVAPMLKAFYADKTVDLSSLHFTEEKGVMDYVVIAGLVRSPMGRFQALFSTGKRWWSVPKEEDIAGCKAAAVDPYFGDESMRAAELCRRHGVPFVTIDSPHDSALHRMAAVNVVSGECTAQHYPGMAPEAIMEQLQQETDGLTILTQGGGDMLYARKGEPIRRMKTFPVTVRSTLGAGDTFKAGCVYGLLHGMKDEDLVRFAGACSAIAISRFPLPLNPPRLDEVQELIRNGRT</sequence>
<dbReference type="GO" id="GO:0016301">
    <property type="term" value="F:kinase activity"/>
    <property type="evidence" value="ECO:0007669"/>
    <property type="project" value="UniProtKB-KW"/>
</dbReference>
<dbReference type="SUPFAM" id="SSF53613">
    <property type="entry name" value="Ribokinase-like"/>
    <property type="match status" value="1"/>
</dbReference>
<dbReference type="InterPro" id="IPR029056">
    <property type="entry name" value="Ribokinase-like"/>
</dbReference>
<keyword evidence="3 5" id="KW-0418">Kinase</keyword>
<accession>W0FJ02</accession>
<proteinExistence type="inferred from homology"/>